<organism evidence="12">
    <name type="scientific">Odontella aurita</name>
    <dbReference type="NCBI Taxonomy" id="265563"/>
    <lineage>
        <taxon>Eukaryota</taxon>
        <taxon>Sar</taxon>
        <taxon>Stramenopiles</taxon>
        <taxon>Ochrophyta</taxon>
        <taxon>Bacillariophyta</taxon>
        <taxon>Mediophyceae</taxon>
        <taxon>Biddulphiophycidae</taxon>
        <taxon>Eupodiscales</taxon>
        <taxon>Odontellaceae</taxon>
        <taxon>Odontella</taxon>
    </lineage>
</organism>
<feature type="chain" id="PRO_5031436606" description="1-acyl-sn-glycerol-3-phosphate acyltransferase" evidence="10">
    <location>
        <begin position="22"/>
        <end position="360"/>
    </location>
</feature>
<evidence type="ECO:0000256" key="1">
    <source>
        <dbReference type="ARBA" id="ARBA00005189"/>
    </source>
</evidence>
<gene>
    <name evidence="12" type="ORF">OAUR00152_LOCUS29684</name>
</gene>
<dbReference type="GO" id="GO:0006654">
    <property type="term" value="P:phosphatidic acid biosynthetic process"/>
    <property type="evidence" value="ECO:0007669"/>
    <property type="project" value="TreeGrafter"/>
</dbReference>
<evidence type="ECO:0000256" key="10">
    <source>
        <dbReference type="SAM" id="SignalP"/>
    </source>
</evidence>
<evidence type="ECO:0000259" key="11">
    <source>
        <dbReference type="SMART" id="SM00563"/>
    </source>
</evidence>
<dbReference type="PANTHER" id="PTHR10434">
    <property type="entry name" value="1-ACYL-SN-GLYCEROL-3-PHOSPHATE ACYLTRANSFERASE"/>
    <property type="match status" value="1"/>
</dbReference>
<dbReference type="InterPro" id="IPR002123">
    <property type="entry name" value="Plipid/glycerol_acylTrfase"/>
</dbReference>
<feature type="transmembrane region" description="Helical" evidence="9">
    <location>
        <begin position="94"/>
        <end position="113"/>
    </location>
</feature>
<dbReference type="InterPro" id="IPR004552">
    <property type="entry name" value="AGP_acyltrans"/>
</dbReference>
<keyword evidence="9" id="KW-0812">Transmembrane</keyword>
<dbReference type="EMBL" id="HBKQ01043097">
    <property type="protein sequence ID" value="CAE2267277.1"/>
    <property type="molecule type" value="Transcribed_RNA"/>
</dbReference>
<evidence type="ECO:0000256" key="2">
    <source>
        <dbReference type="ARBA" id="ARBA00008655"/>
    </source>
</evidence>
<dbReference type="GO" id="GO:0003841">
    <property type="term" value="F:1-acylglycerol-3-phosphate O-acyltransferase activity"/>
    <property type="evidence" value="ECO:0007669"/>
    <property type="project" value="UniProtKB-UniRule"/>
</dbReference>
<name>A0A7S4JLH7_9STRA</name>
<dbReference type="SUPFAM" id="SSF69593">
    <property type="entry name" value="Glycerol-3-phosphate (1)-acyltransferase"/>
    <property type="match status" value="1"/>
</dbReference>
<keyword evidence="3 7" id="KW-0444">Lipid biosynthesis</keyword>
<keyword evidence="10" id="KW-0732">Signal</keyword>
<feature type="transmembrane region" description="Helical" evidence="9">
    <location>
        <begin position="134"/>
        <end position="156"/>
    </location>
</feature>
<dbReference type="GO" id="GO:0016020">
    <property type="term" value="C:membrane"/>
    <property type="evidence" value="ECO:0007669"/>
    <property type="project" value="InterPro"/>
</dbReference>
<keyword evidence="6 7" id="KW-0012">Acyltransferase</keyword>
<sequence>MRTTLALGVLLLNLLPTDVTALSTPKGAVAGNSLFRQTGLLARRRMELSAASTALQGGPADDSEDASKKLPRAEGPFNPGPEITFGSSGLKMNLFGMIYGTVAIIGGIFWWLALKTCDLFYKLVGDKIDVNRRIPVVISQIWGIVVMTLMGCYPKITGGENLDTIFKGNKGKQGGDRTPIMLCANHVSWMDIPFIAVAIGWRNYKIIAKQELLKVPILKNSLKTSKHVMLDRSSRRSQMNTFKQGVKYLKDGVNLVTFPEGTRSRDGRMGSFKAGAFKMAEREGAPIVPLSIRYAHKVQPIEYVWPVRPGRSIGASIHIGKPIYPEGKSDEEVMKLVWEGIAKNLPESQKPSPGTPVAVQ</sequence>
<dbReference type="Pfam" id="PF01553">
    <property type="entry name" value="Acyltransferase"/>
    <property type="match status" value="1"/>
</dbReference>
<comment type="catalytic activity">
    <reaction evidence="7">
        <text>a 1-acyl-sn-glycero-3-phosphate + an acyl-CoA = a 1,2-diacyl-sn-glycero-3-phosphate + CoA</text>
        <dbReference type="Rhea" id="RHEA:19709"/>
        <dbReference type="ChEBI" id="CHEBI:57287"/>
        <dbReference type="ChEBI" id="CHEBI:57970"/>
        <dbReference type="ChEBI" id="CHEBI:58342"/>
        <dbReference type="ChEBI" id="CHEBI:58608"/>
        <dbReference type="EC" id="2.3.1.51"/>
    </reaction>
</comment>
<protein>
    <recommendedName>
        <fullName evidence="7">1-acyl-sn-glycerol-3-phosphate acyltransferase</fullName>
        <ecNumber evidence="7">2.3.1.51</ecNumber>
    </recommendedName>
</protein>
<feature type="region of interest" description="Disordered" evidence="8">
    <location>
        <begin position="53"/>
        <end position="80"/>
    </location>
</feature>
<feature type="signal peptide" evidence="10">
    <location>
        <begin position="1"/>
        <end position="21"/>
    </location>
</feature>
<dbReference type="PANTHER" id="PTHR10434:SF64">
    <property type="entry name" value="1-ACYL-SN-GLYCEROL-3-PHOSPHATE ACYLTRANSFERASE-RELATED"/>
    <property type="match status" value="1"/>
</dbReference>
<keyword evidence="4 7" id="KW-0808">Transferase</keyword>
<dbReference type="NCBIfam" id="TIGR00530">
    <property type="entry name" value="AGP_acyltrn"/>
    <property type="match status" value="1"/>
</dbReference>
<keyword evidence="9" id="KW-0472">Membrane</keyword>
<evidence type="ECO:0000256" key="3">
    <source>
        <dbReference type="ARBA" id="ARBA00022516"/>
    </source>
</evidence>
<feature type="domain" description="Phospholipid/glycerol acyltransferase" evidence="11">
    <location>
        <begin position="180"/>
        <end position="295"/>
    </location>
</feature>
<evidence type="ECO:0000256" key="6">
    <source>
        <dbReference type="ARBA" id="ARBA00023315"/>
    </source>
</evidence>
<reference evidence="12" key="1">
    <citation type="submission" date="2021-01" db="EMBL/GenBank/DDBJ databases">
        <authorList>
            <person name="Corre E."/>
            <person name="Pelletier E."/>
            <person name="Niang G."/>
            <person name="Scheremetjew M."/>
            <person name="Finn R."/>
            <person name="Kale V."/>
            <person name="Holt S."/>
            <person name="Cochrane G."/>
            <person name="Meng A."/>
            <person name="Brown T."/>
            <person name="Cohen L."/>
        </authorList>
    </citation>
    <scope>NUCLEOTIDE SEQUENCE</scope>
    <source>
        <strain evidence="12">Isolate 1302-5</strain>
    </source>
</reference>
<accession>A0A7S4JLH7</accession>
<keyword evidence="7" id="KW-1208">Phospholipid metabolism</keyword>
<keyword evidence="5 7" id="KW-0443">Lipid metabolism</keyword>
<comment type="domain">
    <text evidence="7">The HXXXXD motif is essential for acyltransferase activity and may constitute the binding site for the phosphate moiety of the glycerol-3-phosphate.</text>
</comment>
<keyword evidence="7" id="KW-0594">Phospholipid biosynthesis</keyword>
<evidence type="ECO:0000256" key="9">
    <source>
        <dbReference type="SAM" id="Phobius"/>
    </source>
</evidence>
<evidence type="ECO:0000313" key="12">
    <source>
        <dbReference type="EMBL" id="CAE2267277.1"/>
    </source>
</evidence>
<evidence type="ECO:0000256" key="5">
    <source>
        <dbReference type="ARBA" id="ARBA00023098"/>
    </source>
</evidence>
<dbReference type="CDD" id="cd07989">
    <property type="entry name" value="LPLAT_AGPAT-like"/>
    <property type="match status" value="1"/>
</dbReference>
<evidence type="ECO:0000256" key="7">
    <source>
        <dbReference type="RuleBase" id="RU361267"/>
    </source>
</evidence>
<dbReference type="SMART" id="SM00563">
    <property type="entry name" value="PlsC"/>
    <property type="match status" value="1"/>
</dbReference>
<comment type="similarity">
    <text evidence="2 7">Belongs to the 1-acyl-sn-glycerol-3-phosphate acyltransferase family.</text>
</comment>
<dbReference type="AlphaFoldDB" id="A0A7S4JLH7"/>
<keyword evidence="9" id="KW-1133">Transmembrane helix</keyword>
<proteinExistence type="inferred from homology"/>
<dbReference type="EC" id="2.3.1.51" evidence="7"/>
<evidence type="ECO:0000256" key="8">
    <source>
        <dbReference type="SAM" id="MobiDB-lite"/>
    </source>
</evidence>
<evidence type="ECO:0000256" key="4">
    <source>
        <dbReference type="ARBA" id="ARBA00022679"/>
    </source>
</evidence>
<comment type="pathway">
    <text evidence="1">Lipid metabolism.</text>
</comment>